<reference evidence="2 3" key="1">
    <citation type="journal article" date="2016" name="Nat. Commun.">
        <title>Extremotolerant tardigrade genome and improved radiotolerance of human cultured cells by tardigrade-unique protein.</title>
        <authorList>
            <person name="Hashimoto T."/>
            <person name="Horikawa D.D."/>
            <person name="Saito Y."/>
            <person name="Kuwahara H."/>
            <person name="Kozuka-Hata H."/>
            <person name="Shin-I T."/>
            <person name="Minakuchi Y."/>
            <person name="Ohishi K."/>
            <person name="Motoyama A."/>
            <person name="Aizu T."/>
            <person name="Enomoto A."/>
            <person name="Kondo K."/>
            <person name="Tanaka S."/>
            <person name="Hara Y."/>
            <person name="Koshikawa S."/>
            <person name="Sagara H."/>
            <person name="Miura T."/>
            <person name="Yokobori S."/>
            <person name="Miyagawa K."/>
            <person name="Suzuki Y."/>
            <person name="Kubo T."/>
            <person name="Oyama M."/>
            <person name="Kohara Y."/>
            <person name="Fujiyama A."/>
            <person name="Arakawa K."/>
            <person name="Katayama T."/>
            <person name="Toyoda A."/>
            <person name="Kunieda T."/>
        </authorList>
    </citation>
    <scope>NUCLEOTIDE SEQUENCE [LARGE SCALE GENOMIC DNA]</scope>
    <source>
        <strain evidence="2 3">YOKOZUNA-1</strain>
    </source>
</reference>
<dbReference type="Proteomes" id="UP000186922">
    <property type="component" value="Unassembled WGS sequence"/>
</dbReference>
<feature type="region of interest" description="Disordered" evidence="1">
    <location>
        <begin position="173"/>
        <end position="195"/>
    </location>
</feature>
<protein>
    <submittedName>
        <fullName evidence="2">Uncharacterized protein</fullName>
    </submittedName>
</protein>
<evidence type="ECO:0000313" key="3">
    <source>
        <dbReference type="Proteomes" id="UP000186922"/>
    </source>
</evidence>
<evidence type="ECO:0000256" key="1">
    <source>
        <dbReference type="SAM" id="MobiDB-lite"/>
    </source>
</evidence>
<dbReference type="AlphaFoldDB" id="A0A1D1V318"/>
<feature type="compositionally biased region" description="Pro residues" evidence="1">
    <location>
        <begin position="111"/>
        <end position="120"/>
    </location>
</feature>
<evidence type="ECO:0000313" key="2">
    <source>
        <dbReference type="EMBL" id="GAU92858.1"/>
    </source>
</evidence>
<organism evidence="2 3">
    <name type="scientific">Ramazzottius varieornatus</name>
    <name type="common">Water bear</name>
    <name type="synonym">Tardigrade</name>
    <dbReference type="NCBI Taxonomy" id="947166"/>
    <lineage>
        <taxon>Eukaryota</taxon>
        <taxon>Metazoa</taxon>
        <taxon>Ecdysozoa</taxon>
        <taxon>Tardigrada</taxon>
        <taxon>Eutardigrada</taxon>
        <taxon>Parachela</taxon>
        <taxon>Hypsibioidea</taxon>
        <taxon>Ramazzottiidae</taxon>
        <taxon>Ramazzottius</taxon>
    </lineage>
</organism>
<accession>A0A1D1V318</accession>
<proteinExistence type="predicted"/>
<feature type="region of interest" description="Disordered" evidence="1">
    <location>
        <begin position="213"/>
        <end position="233"/>
    </location>
</feature>
<sequence length="276" mass="31062">MCCFEFLILLQQMNSKPPIRGHHPRPPLPSYEQALKRRPIIQHLCPAAHPRASITDLVTCARECIYPEHRVDTSFLDNYDQPSRIQVGQDLYAQPVKVRRMLSTASKNPSNLPPKSPPAKLPKNLENVEYLPQETLTEKPLICDSEKRYVKESVPVRRVRWSHANIYAPVEPFCIRPEQPPPKPPRKFPPTSRSFGSSQSLVYFKSDEGYHSKSSSSDCSSLSEISTSNSTTPVKSLVSSSSLHCLAHSSESMSVLHKQPSSSFVRSTWKGNTLVL</sequence>
<keyword evidence="3" id="KW-1185">Reference proteome</keyword>
<gene>
    <name evidence="2" type="primary">RvY_04884-1</name>
    <name evidence="2" type="synonym">RvY_04884.1</name>
    <name evidence="2" type="ORF">RvY_04884</name>
</gene>
<feature type="region of interest" description="Disordered" evidence="1">
    <location>
        <begin position="104"/>
        <end position="123"/>
    </location>
</feature>
<comment type="caution">
    <text evidence="2">The sequence shown here is derived from an EMBL/GenBank/DDBJ whole genome shotgun (WGS) entry which is preliminary data.</text>
</comment>
<dbReference type="EMBL" id="BDGG01000002">
    <property type="protein sequence ID" value="GAU92858.1"/>
    <property type="molecule type" value="Genomic_DNA"/>
</dbReference>
<name>A0A1D1V318_RAMVA</name>